<dbReference type="EMBL" id="JAKEVY010000001">
    <property type="protein sequence ID" value="MCF1714031.1"/>
    <property type="molecule type" value="Genomic_DNA"/>
</dbReference>
<sequence>MAIKKYTALIGLLCLLASGSYAQIGTSYDVQDSSLITRKRLPQHNEFMNNAYPFPAKPRNQWEVGIKGGLFNIFGDVPTVFPTFGGGIHVRKALGYMFSLRGEFMYGVGKGLSWKGRGSGINKAWEAEGYGVAPFGIVFDNYRTVMKDLNLQAIISFNNIRFHQAKSNWNAYGIVGLGASWYKTNINALNDGGNPYNFSSITVANIYKERKETKNQLKDLLDDSYETPAETDGDARAKLGGNTLLGNFHFGAGMAFRVSPRVNLAVENRFTVTKNDLLDGQRWQAARTGNPERPFGSILTPDYDTYNYFTVGANFNLGGKSTEPLYWMNPLDYAYNELNAPKHMKLPKPILDDADGDGVTDQFDLEPNTPANAPVDSHGVSKDTDGDGVPDFKDKELITPTQCQPVDADGIGKCPEPACCKELREGGFIGGSASQCNIGDLPSISFTGRTVSLNNDSKAVLASVAEKIRTNPNCRIAVIGYGESSKSAQQLSWDRVNAVINYLVEQEGISADRFIFKYGEGGGDPNTVDLRDGTAEEGPNAVPAPHPNLRRRN</sequence>
<organism evidence="4 5">
    <name type="scientific">Flavihumibacter fluminis</name>
    <dbReference type="NCBI Taxonomy" id="2909236"/>
    <lineage>
        <taxon>Bacteria</taxon>
        <taxon>Pseudomonadati</taxon>
        <taxon>Bacteroidota</taxon>
        <taxon>Chitinophagia</taxon>
        <taxon>Chitinophagales</taxon>
        <taxon>Chitinophagaceae</taxon>
        <taxon>Flavihumibacter</taxon>
    </lineage>
</organism>
<evidence type="ECO:0000256" key="1">
    <source>
        <dbReference type="SAM" id="MobiDB-lite"/>
    </source>
</evidence>
<dbReference type="InterPro" id="IPR006665">
    <property type="entry name" value="OmpA-like"/>
</dbReference>
<dbReference type="RefSeq" id="WP_234864558.1">
    <property type="nucleotide sequence ID" value="NZ_JAKEVY010000001.1"/>
</dbReference>
<dbReference type="Pfam" id="PF00691">
    <property type="entry name" value="OmpA"/>
    <property type="match status" value="1"/>
</dbReference>
<feature type="compositionally biased region" description="Basic and acidic residues" evidence="1">
    <location>
        <begin position="379"/>
        <end position="394"/>
    </location>
</feature>
<gene>
    <name evidence="4" type="ORF">L0U88_05215</name>
</gene>
<reference evidence="4 5" key="1">
    <citation type="submission" date="2022-01" db="EMBL/GenBank/DDBJ databases">
        <title>Flavihumibacter sp. nov., isolated from sediment of a river.</title>
        <authorList>
            <person name="Liu H."/>
        </authorList>
    </citation>
    <scope>NUCLEOTIDE SEQUENCE [LARGE SCALE GENOMIC DNA]</scope>
    <source>
        <strain evidence="4 5">RY-1</strain>
    </source>
</reference>
<evidence type="ECO:0000256" key="2">
    <source>
        <dbReference type="SAM" id="SignalP"/>
    </source>
</evidence>
<keyword evidence="2" id="KW-0732">Signal</keyword>
<evidence type="ECO:0000313" key="4">
    <source>
        <dbReference type="EMBL" id="MCF1714031.1"/>
    </source>
</evidence>
<evidence type="ECO:0000259" key="3">
    <source>
        <dbReference type="Pfam" id="PF00691"/>
    </source>
</evidence>
<feature type="domain" description="OmpA-like" evidence="3">
    <location>
        <begin position="450"/>
        <end position="525"/>
    </location>
</feature>
<dbReference type="SUPFAM" id="SSF103088">
    <property type="entry name" value="OmpA-like"/>
    <property type="match status" value="1"/>
</dbReference>
<proteinExistence type="predicted"/>
<name>A0ABS9BET5_9BACT</name>
<evidence type="ECO:0000313" key="5">
    <source>
        <dbReference type="Proteomes" id="UP001200145"/>
    </source>
</evidence>
<dbReference type="SUPFAM" id="SSF103647">
    <property type="entry name" value="TSP type-3 repeat"/>
    <property type="match status" value="1"/>
</dbReference>
<dbReference type="InterPro" id="IPR028974">
    <property type="entry name" value="TSP_type-3_rpt"/>
</dbReference>
<feature type="region of interest" description="Disordered" evidence="1">
    <location>
        <begin position="355"/>
        <end position="394"/>
    </location>
</feature>
<feature type="signal peptide" evidence="2">
    <location>
        <begin position="1"/>
        <end position="22"/>
    </location>
</feature>
<comment type="caution">
    <text evidence="4">The sequence shown here is derived from an EMBL/GenBank/DDBJ whole genome shotgun (WGS) entry which is preliminary data.</text>
</comment>
<dbReference type="Gene3D" id="4.10.1080.10">
    <property type="entry name" value="TSP type-3 repeat"/>
    <property type="match status" value="1"/>
</dbReference>
<dbReference type="Gene3D" id="3.30.1330.60">
    <property type="entry name" value="OmpA-like domain"/>
    <property type="match status" value="1"/>
</dbReference>
<feature type="region of interest" description="Disordered" evidence="1">
    <location>
        <begin position="525"/>
        <end position="553"/>
    </location>
</feature>
<dbReference type="InterPro" id="IPR036737">
    <property type="entry name" value="OmpA-like_sf"/>
</dbReference>
<protein>
    <submittedName>
        <fullName evidence="4">OmpA family protein</fullName>
    </submittedName>
</protein>
<dbReference type="Proteomes" id="UP001200145">
    <property type="component" value="Unassembled WGS sequence"/>
</dbReference>
<feature type="chain" id="PRO_5047528440" evidence="2">
    <location>
        <begin position="23"/>
        <end position="553"/>
    </location>
</feature>
<keyword evidence="5" id="KW-1185">Reference proteome</keyword>
<accession>A0ABS9BET5</accession>